<dbReference type="KEGG" id="bteq:G4P54_20085"/>
<dbReference type="InterPro" id="IPR036878">
    <property type="entry name" value="Glu_permease_IIB"/>
</dbReference>
<dbReference type="Gene3D" id="3.30.1360.60">
    <property type="entry name" value="Glucose permease domain IIB"/>
    <property type="match status" value="1"/>
</dbReference>
<gene>
    <name evidence="1" type="ORF">G4P54_20085</name>
</gene>
<dbReference type="PROSITE" id="PS01035">
    <property type="entry name" value="PTS_EIIB_TYPE_1_CYS"/>
    <property type="match status" value="1"/>
</dbReference>
<evidence type="ECO:0000313" key="1">
    <source>
        <dbReference type="EMBL" id="QIW82305.1"/>
    </source>
</evidence>
<evidence type="ECO:0000313" key="2">
    <source>
        <dbReference type="Proteomes" id="UP000501914"/>
    </source>
</evidence>
<sequence>MLLLDREEENVRSFVHCATRLRLHVREE</sequence>
<dbReference type="GO" id="GO:0008982">
    <property type="term" value="F:protein-N(PI)-phosphohistidine-sugar phosphotransferase activity"/>
    <property type="evidence" value="ECO:0007669"/>
    <property type="project" value="InterPro"/>
</dbReference>
<dbReference type="InterPro" id="IPR018113">
    <property type="entry name" value="PTrfase_EIIB_Cys"/>
</dbReference>
<dbReference type="EMBL" id="CP048852">
    <property type="protein sequence ID" value="QIW82305.1"/>
    <property type="molecule type" value="Genomic_DNA"/>
</dbReference>
<dbReference type="SUPFAM" id="SSF55604">
    <property type="entry name" value="Glucose permease domain IIB"/>
    <property type="match status" value="1"/>
</dbReference>
<dbReference type="AlphaFoldDB" id="A0A6H0WUA6"/>
<reference evidence="1 2" key="1">
    <citation type="submission" date="2020-02" db="EMBL/GenBank/DDBJ databases">
        <title>Genome sequencing, annotation and comparative genomic analysis of Bacillus tequilensis EA-CB0015, an effective biological control agent against Pseudocercospora fijiensis in banana plants.</title>
        <authorList>
            <person name="Cuellar-Gaviria T.Z."/>
            <person name="Ju K.-S."/>
            <person name="Villegas-Escobar V."/>
        </authorList>
    </citation>
    <scope>NUCLEOTIDE SEQUENCE [LARGE SCALE GENOMIC DNA]</scope>
    <source>
        <strain evidence="1 2">EA-CB0015</strain>
    </source>
</reference>
<organism evidence="1 2">
    <name type="scientific">Bacillus tequilensis</name>
    <dbReference type="NCBI Taxonomy" id="227866"/>
    <lineage>
        <taxon>Bacteria</taxon>
        <taxon>Bacillati</taxon>
        <taxon>Bacillota</taxon>
        <taxon>Bacilli</taxon>
        <taxon>Bacillales</taxon>
        <taxon>Bacillaceae</taxon>
        <taxon>Bacillus</taxon>
    </lineage>
</organism>
<dbReference type="Pfam" id="PF00367">
    <property type="entry name" value="PTS_EIIB"/>
    <property type="match status" value="1"/>
</dbReference>
<protein>
    <submittedName>
        <fullName evidence="1">PTS transporter subunit EIIB</fullName>
    </submittedName>
</protein>
<keyword evidence="2" id="KW-1185">Reference proteome</keyword>
<accession>A0A6H0WUA6</accession>
<dbReference type="GO" id="GO:0009401">
    <property type="term" value="P:phosphoenolpyruvate-dependent sugar phosphotransferase system"/>
    <property type="evidence" value="ECO:0007669"/>
    <property type="project" value="InterPro"/>
</dbReference>
<name>A0A6H0WUA6_9BACI</name>
<proteinExistence type="predicted"/>
<dbReference type="Proteomes" id="UP000501914">
    <property type="component" value="Chromosome"/>
</dbReference>